<evidence type="ECO:0000313" key="1">
    <source>
        <dbReference type="Proteomes" id="UP000492821"/>
    </source>
</evidence>
<protein>
    <submittedName>
        <fullName evidence="2">3'-5' exonuclease domain-containing protein</fullName>
    </submittedName>
</protein>
<reference evidence="2" key="2">
    <citation type="submission" date="2020-10" db="UniProtKB">
        <authorList>
            <consortium name="WormBaseParasite"/>
        </authorList>
    </citation>
    <scope>IDENTIFICATION</scope>
</reference>
<proteinExistence type="predicted"/>
<dbReference type="WBParaSite" id="Pan_g14464.t1">
    <property type="protein sequence ID" value="Pan_g14464.t1"/>
    <property type="gene ID" value="Pan_g14464"/>
</dbReference>
<organism evidence="1 2">
    <name type="scientific">Panagrellus redivivus</name>
    <name type="common">Microworm</name>
    <dbReference type="NCBI Taxonomy" id="6233"/>
    <lineage>
        <taxon>Eukaryota</taxon>
        <taxon>Metazoa</taxon>
        <taxon>Ecdysozoa</taxon>
        <taxon>Nematoda</taxon>
        <taxon>Chromadorea</taxon>
        <taxon>Rhabditida</taxon>
        <taxon>Tylenchina</taxon>
        <taxon>Panagrolaimomorpha</taxon>
        <taxon>Panagrolaimoidea</taxon>
        <taxon>Panagrolaimidae</taxon>
        <taxon>Panagrellus</taxon>
    </lineage>
</organism>
<evidence type="ECO:0000313" key="2">
    <source>
        <dbReference type="WBParaSite" id="Pan_g14464.t1"/>
    </source>
</evidence>
<dbReference type="Proteomes" id="UP000492821">
    <property type="component" value="Unassembled WGS sequence"/>
</dbReference>
<keyword evidence="1" id="KW-1185">Reference proteome</keyword>
<name>A0A7E4UZH5_PANRE</name>
<sequence>MSAVKRTVIIDAMSIMHEINTVIDELFEKDDDLPDAVYLPTAAKFFVNLNANVRIYITKEEFDNRYQYRNPEILEKLLQIGLLYIEDKSTHHYYWDLLTNAEFHATFLMVNYDYENFPGMYKKTIEKYVIPFMSFKRENWNREIVKKRLRFQYSIMMDINLKELSVNPTNVDYQKCISALVKHPNVSNDQYVALDDLLELIHVKIRIWMFNDDD</sequence>
<dbReference type="AlphaFoldDB" id="A0A7E4UZH5"/>
<accession>A0A7E4UZH5</accession>
<reference evidence="1" key="1">
    <citation type="journal article" date="2013" name="Genetics">
        <title>The draft genome and transcriptome of Panagrellus redivivus are shaped by the harsh demands of a free-living lifestyle.</title>
        <authorList>
            <person name="Srinivasan J."/>
            <person name="Dillman A.R."/>
            <person name="Macchietto M.G."/>
            <person name="Heikkinen L."/>
            <person name="Lakso M."/>
            <person name="Fracchia K.M."/>
            <person name="Antoshechkin I."/>
            <person name="Mortazavi A."/>
            <person name="Wong G."/>
            <person name="Sternberg P.W."/>
        </authorList>
    </citation>
    <scope>NUCLEOTIDE SEQUENCE [LARGE SCALE GENOMIC DNA]</scope>
    <source>
        <strain evidence="1">MT8872</strain>
    </source>
</reference>